<reference evidence="1 4" key="2">
    <citation type="journal article" date="2012" name="J. Bacteriol.">
        <title>Complete Genome Sequence of Helicobacter cinaedi Type Strain ATCC BAA-847.</title>
        <authorList>
            <person name="Miyoshi-Akiyama T."/>
            <person name="Takeshita N."/>
            <person name="Ohmagari N."/>
            <person name="Kirikae T."/>
        </authorList>
    </citation>
    <scope>NUCLEOTIDE SEQUENCE [LARGE SCALE GENOMIC DNA]</scope>
    <source>
        <strain evidence="1 4">ATCC BAA-847</strain>
    </source>
</reference>
<evidence type="ECO:0000313" key="2">
    <source>
        <dbReference type="EMBL" id="EFR46135.1"/>
    </source>
</evidence>
<dbReference type="Proteomes" id="UP000006036">
    <property type="component" value="Chromosome 1"/>
</dbReference>
<reference evidence="3" key="4">
    <citation type="journal article" date="2014" name="Genome Announc.">
        <title>Draft genome sequences of six enterohepatic helicobacter species isolated from humans and one from rhesus macaques.</title>
        <authorList>
            <person name="Shen Z."/>
            <person name="Sheh A."/>
            <person name="Young S.K."/>
            <person name="Abouelliel A."/>
            <person name="Ward D.V."/>
            <person name="Earl A.M."/>
            <person name="Fox J.G."/>
        </authorList>
    </citation>
    <scope>NUCLEOTIDE SEQUENCE [LARGE SCALE GENOMIC DNA]</scope>
    <source>
        <strain evidence="3">CCUG 18818</strain>
    </source>
</reference>
<reference evidence="1" key="3">
    <citation type="submission" date="2012-07" db="EMBL/GenBank/DDBJ databases">
        <authorList>
            <person name="Akiyama T."/>
            <person name="Takeshita N."/>
            <person name="Ohmagari N."/>
            <person name="Kirikae T."/>
        </authorList>
    </citation>
    <scope>NUCLEOTIDE SEQUENCE</scope>
    <source>
        <strain evidence="1">ATCC BAA-847</strain>
    </source>
</reference>
<dbReference type="KEGG" id="hcb:HCBAA847_2279"/>
<dbReference type="RefSeq" id="WP_002955984.1">
    <property type="nucleotide sequence ID" value="NC_020555.1"/>
</dbReference>
<dbReference type="AlphaFoldDB" id="A0AAI8QI63"/>
<sequence length="206" mass="24129">MVSILLDSNVFDLLFDKDMGQIRIDIKKELPQEQYKLFITKRVEIELKPINDKNPAFYEFISSFQFKDVQYFGFGNANNRYQRNGGFGFGFAPDNMNQMATKLKDKYDKLYPNRNKQDTRKSNDLYKEETDFDLALHSLLDYFVITCDSKQGKGKRQGYLNVAKGMGGKVIFLDEFAKNLKEGKYKFGDLRKLIENEMERINNVKN</sequence>
<keyword evidence="3" id="KW-1185">Reference proteome</keyword>
<accession>A0AAI8QI63</accession>
<organism evidence="1 4">
    <name type="scientific">Helicobacter cinaedi CCUG 18818 = ATCC BAA-847</name>
    <dbReference type="NCBI Taxonomy" id="537971"/>
    <lineage>
        <taxon>Bacteria</taxon>
        <taxon>Pseudomonadati</taxon>
        <taxon>Campylobacterota</taxon>
        <taxon>Epsilonproteobacteria</taxon>
        <taxon>Campylobacterales</taxon>
        <taxon>Helicobacteraceae</taxon>
        <taxon>Helicobacter</taxon>
    </lineage>
</organism>
<name>A0AAI8QI63_9HELI</name>
<proteinExistence type="predicted"/>
<evidence type="ECO:0000313" key="1">
    <source>
        <dbReference type="EMBL" id="BAM33494.1"/>
    </source>
</evidence>
<protein>
    <submittedName>
        <fullName evidence="1">Uncharacterized protein</fullName>
    </submittedName>
</protein>
<dbReference type="Proteomes" id="UP000005755">
    <property type="component" value="Unassembled WGS sequence"/>
</dbReference>
<dbReference type="EMBL" id="DS990391">
    <property type="protein sequence ID" value="EFR46135.1"/>
    <property type="molecule type" value="Genomic_DNA"/>
</dbReference>
<reference evidence="2" key="1">
    <citation type="submission" date="2008-08" db="EMBL/GenBank/DDBJ databases">
        <title>Annotation of Helicobacter cinaedi strain CCUG 18818.</title>
        <authorList>
            <consortium name="The Broad Institute Genome Sequencing Platform"/>
            <person name="Fox J.G."/>
            <person name="Shen Z."/>
            <person name="Charoenlap N."/>
            <person name="Schauer D.B."/>
            <person name="Ward D."/>
            <person name="Mehta T."/>
            <person name="Young S."/>
            <person name="Jaffe D."/>
            <person name="Gnerre S."/>
            <person name="Berlin A."/>
            <person name="Heiman D."/>
            <person name="Hepburn T."/>
            <person name="Shea T."/>
            <person name="Sykes S."/>
            <person name="Alvarado L."/>
            <person name="Kodira C."/>
            <person name="Borodovsky M."/>
            <person name="Lander E."/>
            <person name="Galagan J."/>
            <person name="Nusbaum C."/>
            <person name="Birren B."/>
        </authorList>
    </citation>
    <scope>NUCLEOTIDE SEQUENCE</scope>
    <source>
        <strain evidence="2">CCUG 18818</strain>
    </source>
</reference>
<evidence type="ECO:0000313" key="4">
    <source>
        <dbReference type="Proteomes" id="UP000006036"/>
    </source>
</evidence>
<dbReference type="EMBL" id="AP012492">
    <property type="protein sequence ID" value="BAM33494.1"/>
    <property type="molecule type" value="Genomic_DNA"/>
</dbReference>
<evidence type="ECO:0000313" key="3">
    <source>
        <dbReference type="Proteomes" id="UP000005755"/>
    </source>
</evidence>
<gene>
    <name evidence="1" type="ORF">HCBAA847_2279</name>
    <name evidence="2" type="ORF">HCCG_00681</name>
</gene>